<feature type="compositionally biased region" description="Polar residues" evidence="1">
    <location>
        <begin position="1"/>
        <end position="10"/>
    </location>
</feature>
<comment type="caution">
    <text evidence="2">The sequence shown here is derived from an EMBL/GenBank/DDBJ whole genome shotgun (WGS) entry which is preliminary data.</text>
</comment>
<dbReference type="EMBL" id="QGNW01000011">
    <property type="protein sequence ID" value="RVX18252.1"/>
    <property type="molecule type" value="Genomic_DNA"/>
</dbReference>
<evidence type="ECO:0000256" key="1">
    <source>
        <dbReference type="SAM" id="MobiDB-lite"/>
    </source>
</evidence>
<gene>
    <name evidence="2" type="ORF">CK203_006484</name>
</gene>
<organism evidence="2 3">
    <name type="scientific">Vitis vinifera</name>
    <name type="common">Grape</name>
    <dbReference type="NCBI Taxonomy" id="29760"/>
    <lineage>
        <taxon>Eukaryota</taxon>
        <taxon>Viridiplantae</taxon>
        <taxon>Streptophyta</taxon>
        <taxon>Embryophyta</taxon>
        <taxon>Tracheophyta</taxon>
        <taxon>Spermatophyta</taxon>
        <taxon>Magnoliopsida</taxon>
        <taxon>eudicotyledons</taxon>
        <taxon>Gunneridae</taxon>
        <taxon>Pentapetalae</taxon>
        <taxon>rosids</taxon>
        <taxon>Vitales</taxon>
        <taxon>Vitaceae</taxon>
        <taxon>Viteae</taxon>
        <taxon>Vitis</taxon>
    </lineage>
</organism>
<proteinExistence type="predicted"/>
<evidence type="ECO:0000313" key="2">
    <source>
        <dbReference type="EMBL" id="RVX18252.1"/>
    </source>
</evidence>
<evidence type="ECO:0000313" key="3">
    <source>
        <dbReference type="Proteomes" id="UP000288805"/>
    </source>
</evidence>
<name>A0A438KAM6_VITVI</name>
<dbReference type="AlphaFoldDB" id="A0A438KAM6"/>
<sequence>MLAPSSQENSALKVAQDSTPIGPMVPSNYGKKEPESATQSLEKAPSTKDQLELLYKMMEHVGNSANSSSLFA</sequence>
<reference evidence="2 3" key="1">
    <citation type="journal article" date="2018" name="PLoS Genet.">
        <title>Population sequencing reveals clonal diversity and ancestral inbreeding in the grapevine cultivar Chardonnay.</title>
        <authorList>
            <person name="Roach M.J."/>
            <person name="Johnson D.L."/>
            <person name="Bohlmann J."/>
            <person name="van Vuuren H.J."/>
            <person name="Jones S.J."/>
            <person name="Pretorius I.S."/>
            <person name="Schmidt S.A."/>
            <person name="Borneman A.R."/>
        </authorList>
    </citation>
    <scope>NUCLEOTIDE SEQUENCE [LARGE SCALE GENOMIC DNA]</scope>
    <source>
        <strain evidence="3">cv. Chardonnay</strain>
        <tissue evidence="2">Leaf</tissue>
    </source>
</reference>
<dbReference type="Proteomes" id="UP000288805">
    <property type="component" value="Unassembled WGS sequence"/>
</dbReference>
<accession>A0A438KAM6</accession>
<feature type="region of interest" description="Disordered" evidence="1">
    <location>
        <begin position="1"/>
        <end position="48"/>
    </location>
</feature>
<protein>
    <submittedName>
        <fullName evidence="2">Uncharacterized protein</fullName>
    </submittedName>
</protein>